<dbReference type="EMBL" id="JACIUZ010000021">
    <property type="protein sequence ID" value="MBB1062642.1"/>
    <property type="molecule type" value="Genomic_DNA"/>
</dbReference>
<gene>
    <name evidence="3" type="ORF">H5R63_01305</name>
    <name evidence="2" type="ORF">H5R64_02340</name>
</gene>
<keyword evidence="1" id="KW-0812">Transmembrane</keyword>
<reference evidence="4 5" key="1">
    <citation type="submission" date="2020-07" db="EMBL/GenBank/DDBJ databases">
        <title>Description of Limosilactobacillus balticus sp. nov., Limosilactobacillus agrestis sp. nov., Limosilactobacillus albertensis sp. nov., Limosilactobacillus rudii sp. nov., Limosilactobacillus fastidiosus sp. nov., five novel Limosilactobacillus species isolated from the vertebrate gastrointestinal tract, and proposal of 6 subspecies of Limosilactobacillus reuteri adapted to the gastrointestinal tract of specific vertebrate hosts.</title>
        <authorList>
            <person name="Li F."/>
            <person name="Cheng C."/>
            <person name="Zheng J."/>
            <person name="Quevedo R.M."/>
            <person name="Li J."/>
            <person name="Roos S."/>
            <person name="Gaenzle M.G."/>
            <person name="Walter J."/>
        </authorList>
    </citation>
    <scope>NUCLEOTIDE SEQUENCE [LARGE SCALE GENOMIC DNA]</scope>
    <source>
        <strain evidence="3 4">WF-MA3-C</strain>
        <strain evidence="2 5">WF-MO7-1</strain>
    </source>
</reference>
<feature type="transmembrane region" description="Helical" evidence="1">
    <location>
        <begin position="114"/>
        <end position="137"/>
    </location>
</feature>
<dbReference type="Proteomes" id="UP000518255">
    <property type="component" value="Unassembled WGS sequence"/>
</dbReference>
<feature type="transmembrane region" description="Helical" evidence="1">
    <location>
        <begin position="82"/>
        <end position="102"/>
    </location>
</feature>
<dbReference type="EMBL" id="JACIUY010000043">
    <property type="protein sequence ID" value="MBB1085436.1"/>
    <property type="molecule type" value="Genomic_DNA"/>
</dbReference>
<dbReference type="AlphaFoldDB" id="A0A7W3TY54"/>
<evidence type="ECO:0000313" key="4">
    <source>
        <dbReference type="Proteomes" id="UP000518255"/>
    </source>
</evidence>
<keyword evidence="5" id="KW-1185">Reference proteome</keyword>
<dbReference type="Pfam" id="PF07314">
    <property type="entry name" value="Lit"/>
    <property type="match status" value="1"/>
</dbReference>
<proteinExistence type="predicted"/>
<protein>
    <submittedName>
        <fullName evidence="3">TIGR01906 family membrane protein</fullName>
    </submittedName>
</protein>
<comment type="caution">
    <text evidence="3">The sequence shown here is derived from an EMBL/GenBank/DDBJ whole genome shotgun (WGS) entry which is preliminary data.</text>
</comment>
<accession>A0A7W3TY54</accession>
<evidence type="ECO:0000313" key="3">
    <source>
        <dbReference type="EMBL" id="MBB1085436.1"/>
    </source>
</evidence>
<sequence>MKVTIKSILLVLEYFLAATSIAIIVATNVSIFLLYPFERGIDWENVIINYHRLLIYLQVPGIYHLAFQHLPISNSAIAHFRMIRHLLIANEVLCVTSWGTIIINDRYEKKRNQLYLLISLIDYLCFTLLVMVGLVVIDFNRAFIAFHRLMFRDSNWIFNPSTDPIINAMPPNFFLKLFCIWFAISILILIGFRVTNKRRLLRGEFCF</sequence>
<dbReference type="InterPro" id="IPR010178">
    <property type="entry name" value="Lit"/>
</dbReference>
<feature type="transmembrane region" description="Helical" evidence="1">
    <location>
        <begin position="12"/>
        <end position="35"/>
    </location>
</feature>
<dbReference type="RefSeq" id="WP_182580283.1">
    <property type="nucleotide sequence ID" value="NZ_JACIUY010000043.1"/>
</dbReference>
<name>A0A7W3TY54_9LACO</name>
<evidence type="ECO:0000256" key="1">
    <source>
        <dbReference type="SAM" id="Phobius"/>
    </source>
</evidence>
<organism evidence="3 4">
    <name type="scientific">Limosilactobacillus fastidiosus</name>
    <dbReference type="NCBI Taxonomy" id="2759855"/>
    <lineage>
        <taxon>Bacteria</taxon>
        <taxon>Bacillati</taxon>
        <taxon>Bacillota</taxon>
        <taxon>Bacilli</taxon>
        <taxon>Lactobacillales</taxon>
        <taxon>Lactobacillaceae</taxon>
        <taxon>Limosilactobacillus</taxon>
    </lineage>
</organism>
<evidence type="ECO:0000313" key="5">
    <source>
        <dbReference type="Proteomes" id="UP000544052"/>
    </source>
</evidence>
<dbReference type="Proteomes" id="UP000544052">
    <property type="component" value="Unassembled WGS sequence"/>
</dbReference>
<evidence type="ECO:0000313" key="2">
    <source>
        <dbReference type="EMBL" id="MBB1062642.1"/>
    </source>
</evidence>
<keyword evidence="1" id="KW-1133">Transmembrane helix</keyword>
<dbReference type="NCBIfam" id="TIGR01906">
    <property type="entry name" value="integ_TIGR01906"/>
    <property type="match status" value="1"/>
</dbReference>
<keyword evidence="1" id="KW-0472">Membrane</keyword>
<feature type="transmembrane region" description="Helical" evidence="1">
    <location>
        <begin position="173"/>
        <end position="192"/>
    </location>
</feature>